<evidence type="ECO:0000313" key="1">
    <source>
        <dbReference type="EMBL" id="GGK91027.1"/>
    </source>
</evidence>
<dbReference type="EMBL" id="BMPE01000001">
    <property type="protein sequence ID" value="GGK91027.1"/>
    <property type="molecule type" value="Genomic_DNA"/>
</dbReference>
<accession>A0ABQ2FI64</accession>
<name>A0ABQ2FI64_9DEIO</name>
<evidence type="ECO:0000313" key="2">
    <source>
        <dbReference type="Proteomes" id="UP000604341"/>
    </source>
</evidence>
<reference evidence="2" key="1">
    <citation type="journal article" date="2019" name="Int. J. Syst. Evol. Microbiol.">
        <title>The Global Catalogue of Microorganisms (GCM) 10K type strain sequencing project: providing services to taxonomists for standard genome sequencing and annotation.</title>
        <authorList>
            <consortium name="The Broad Institute Genomics Platform"/>
            <consortium name="The Broad Institute Genome Sequencing Center for Infectious Disease"/>
            <person name="Wu L."/>
            <person name="Ma J."/>
        </authorList>
    </citation>
    <scope>NUCLEOTIDE SEQUENCE [LARGE SCALE GENOMIC DNA]</scope>
    <source>
        <strain evidence="2">JCM 19173</strain>
    </source>
</reference>
<gene>
    <name evidence="1" type="ORF">GCM10010844_06970</name>
</gene>
<dbReference type="Proteomes" id="UP000604341">
    <property type="component" value="Unassembled WGS sequence"/>
</dbReference>
<sequence>MLLKCRRSPSFVVTITRHLTRPSGNVVKLPSPCPRFARLSPFSAMPHRIPAAPHALQHTAQAGQRWGEE</sequence>
<proteinExistence type="predicted"/>
<organism evidence="1 2">
    <name type="scientific">Deinococcus radiotolerans</name>
    <dbReference type="NCBI Taxonomy" id="1309407"/>
    <lineage>
        <taxon>Bacteria</taxon>
        <taxon>Thermotogati</taxon>
        <taxon>Deinococcota</taxon>
        <taxon>Deinococci</taxon>
        <taxon>Deinococcales</taxon>
        <taxon>Deinococcaceae</taxon>
        <taxon>Deinococcus</taxon>
    </lineage>
</organism>
<comment type="caution">
    <text evidence="1">The sequence shown here is derived from an EMBL/GenBank/DDBJ whole genome shotgun (WGS) entry which is preliminary data.</text>
</comment>
<protein>
    <submittedName>
        <fullName evidence="1">Uncharacterized protein</fullName>
    </submittedName>
</protein>
<keyword evidence="2" id="KW-1185">Reference proteome</keyword>